<keyword evidence="1" id="KW-1133">Transmembrane helix</keyword>
<reference evidence="2 3" key="1">
    <citation type="submission" date="2022-10" db="EMBL/GenBank/DDBJ databases">
        <title>The complete genomes of actinobacterial strains from the NBC collection.</title>
        <authorList>
            <person name="Joergensen T.S."/>
            <person name="Alvarez Arevalo M."/>
            <person name="Sterndorff E.B."/>
            <person name="Faurdal D."/>
            <person name="Vuksanovic O."/>
            <person name="Mourched A.-S."/>
            <person name="Charusanti P."/>
            <person name="Shaw S."/>
            <person name="Blin K."/>
            <person name="Weber T."/>
        </authorList>
    </citation>
    <scope>NUCLEOTIDE SEQUENCE [LARGE SCALE GENOMIC DNA]</scope>
    <source>
        <strain evidence="2 3">NBC_00319</strain>
    </source>
</reference>
<name>A0AAU4K5Q6_9NOCA</name>
<keyword evidence="3" id="KW-1185">Reference proteome</keyword>
<dbReference type="PANTHER" id="PTHR48098:SF1">
    <property type="entry name" value="DIACYLGLYCEROL ACYLTRANSFERASE_MYCOLYLTRANSFERASE AG85A"/>
    <property type="match status" value="1"/>
</dbReference>
<feature type="transmembrane region" description="Helical" evidence="1">
    <location>
        <begin position="34"/>
        <end position="61"/>
    </location>
</feature>
<accession>A0AAU4K5Q6</accession>
<sequence length="462" mass="49491">MSSVVTVGADRSVSGGPTSVLAWSYTPPGHSSGLVIHLLSGWFPTVVEVVTVAVVLAAIGWRTRRWRVLWVPVAAAVGAVVAVIVYVILDARGLSPDSAPTLFWVWTVVGSAVVILTIVGVRSGRWWQHVSMAFAIVLAVFCLALSVNQWSGYYPTLDRAVAGLTAQPLPNETTVAKLVTFRNRPETVKNGRVVAIRTPSAISRFHPRTEYVYLPPAWFTGATPPALPAVIMIGGVVNTPQDWVRSGDALAISDAYARDHGGRAPILVLVDPSGNLTTDTECVDGPRGNVDTHITDEVRPYVISHFGAASAARNWAVVGWSMGGTCAIDLVVRHPEKFATFVDISGDIGPNVGNKQSTIKALYGGDSRAWDRFDPATVMRAHGRYTDVAGWFRSEGHRSKKDGAIVSSQAEAARELSAIARSVGISTSERYSVGPHTWAFGAQSFAEALPWLHNRIDPGTVG</sequence>
<feature type="transmembrane region" description="Helical" evidence="1">
    <location>
        <begin position="68"/>
        <end position="89"/>
    </location>
</feature>
<evidence type="ECO:0000313" key="3">
    <source>
        <dbReference type="Proteomes" id="UP001432128"/>
    </source>
</evidence>
<dbReference type="RefSeq" id="WP_328858501.1">
    <property type="nucleotide sequence ID" value="NZ_CP108021.1"/>
</dbReference>
<dbReference type="InterPro" id="IPR000801">
    <property type="entry name" value="Esterase-like"/>
</dbReference>
<dbReference type="Pfam" id="PF00756">
    <property type="entry name" value="Esterase"/>
    <property type="match status" value="1"/>
</dbReference>
<dbReference type="PANTHER" id="PTHR48098">
    <property type="entry name" value="ENTEROCHELIN ESTERASE-RELATED"/>
    <property type="match status" value="1"/>
</dbReference>
<dbReference type="EMBL" id="CP108021">
    <property type="protein sequence ID" value="WUM21420.1"/>
    <property type="molecule type" value="Genomic_DNA"/>
</dbReference>
<dbReference type="KEGG" id="whr:OG579_06410"/>
<gene>
    <name evidence="2" type="ORF">OG579_06410</name>
</gene>
<dbReference type="Gene3D" id="3.40.50.1820">
    <property type="entry name" value="alpha/beta hydrolase"/>
    <property type="match status" value="1"/>
</dbReference>
<evidence type="ECO:0000256" key="1">
    <source>
        <dbReference type="SAM" id="Phobius"/>
    </source>
</evidence>
<evidence type="ECO:0000313" key="2">
    <source>
        <dbReference type="EMBL" id="WUM21420.1"/>
    </source>
</evidence>
<dbReference type="SUPFAM" id="SSF53474">
    <property type="entry name" value="alpha/beta-Hydrolases"/>
    <property type="match status" value="1"/>
</dbReference>
<feature type="transmembrane region" description="Helical" evidence="1">
    <location>
        <begin position="101"/>
        <end position="121"/>
    </location>
</feature>
<proteinExistence type="predicted"/>
<keyword evidence="1" id="KW-0472">Membrane</keyword>
<keyword evidence="1" id="KW-0812">Transmembrane</keyword>
<protein>
    <submittedName>
        <fullName evidence="2">Alpha/beta hydrolase-fold protein</fullName>
    </submittedName>
</protein>
<dbReference type="GO" id="GO:0016747">
    <property type="term" value="F:acyltransferase activity, transferring groups other than amino-acyl groups"/>
    <property type="evidence" value="ECO:0007669"/>
    <property type="project" value="TreeGrafter"/>
</dbReference>
<dbReference type="AlphaFoldDB" id="A0AAU4K5Q6"/>
<feature type="transmembrane region" description="Helical" evidence="1">
    <location>
        <begin position="133"/>
        <end position="151"/>
    </location>
</feature>
<keyword evidence="2" id="KW-0378">Hydrolase</keyword>
<organism evidence="2 3">
    <name type="scientific">Williamsia herbipolensis</name>
    <dbReference type="NCBI Taxonomy" id="1603258"/>
    <lineage>
        <taxon>Bacteria</taxon>
        <taxon>Bacillati</taxon>
        <taxon>Actinomycetota</taxon>
        <taxon>Actinomycetes</taxon>
        <taxon>Mycobacteriales</taxon>
        <taxon>Nocardiaceae</taxon>
        <taxon>Williamsia</taxon>
    </lineage>
</organism>
<dbReference type="Proteomes" id="UP001432128">
    <property type="component" value="Chromosome"/>
</dbReference>
<dbReference type="InterPro" id="IPR029058">
    <property type="entry name" value="AB_hydrolase_fold"/>
</dbReference>
<dbReference type="InterPro" id="IPR050583">
    <property type="entry name" value="Mycobacterial_A85_antigen"/>
</dbReference>
<dbReference type="GO" id="GO:0016787">
    <property type="term" value="F:hydrolase activity"/>
    <property type="evidence" value="ECO:0007669"/>
    <property type="project" value="UniProtKB-KW"/>
</dbReference>